<evidence type="ECO:0000256" key="6">
    <source>
        <dbReference type="ARBA" id="ARBA00022917"/>
    </source>
</evidence>
<evidence type="ECO:0000313" key="14">
    <source>
        <dbReference type="EMBL" id="KAK7535581.1"/>
    </source>
</evidence>
<keyword evidence="15" id="KW-1185">Reference proteome</keyword>
<dbReference type="PRINTS" id="PR00985">
    <property type="entry name" value="TRNASYNTHLEU"/>
</dbReference>
<dbReference type="InterPro" id="IPR014729">
    <property type="entry name" value="Rossmann-like_a/b/a_fold"/>
</dbReference>
<feature type="domain" description="Aminoacyl-tRNA synthetase class Ia" evidence="11">
    <location>
        <begin position="474"/>
        <end position="641"/>
    </location>
</feature>
<keyword evidence="5 10" id="KW-0067">ATP-binding</keyword>
<proteinExistence type="inferred from homology"/>
<dbReference type="Gene3D" id="3.40.50.620">
    <property type="entry name" value="HUPs"/>
    <property type="match status" value="2"/>
</dbReference>
<dbReference type="PANTHER" id="PTHR43740">
    <property type="entry name" value="LEUCYL-TRNA SYNTHETASE"/>
    <property type="match status" value="1"/>
</dbReference>
<accession>A0ABR1LK37</accession>
<dbReference type="CDD" id="cd00812">
    <property type="entry name" value="LeuRS_core"/>
    <property type="match status" value="1"/>
</dbReference>
<dbReference type="InterPro" id="IPR013155">
    <property type="entry name" value="M/V/L/I-tRNA-synth_anticd-bd"/>
</dbReference>
<dbReference type="InterPro" id="IPR002300">
    <property type="entry name" value="aa-tRNA-synth_Ia"/>
</dbReference>
<dbReference type="EC" id="6.1.1.4" evidence="2"/>
<evidence type="ECO:0000256" key="9">
    <source>
        <dbReference type="ARBA" id="ARBA00047469"/>
    </source>
</evidence>
<sequence>MTALSVLAARSSWARRPLLQARLARLRRVASTGANDNEKLDFPAIDRKWRERWETSGHAQLPDAAERKYILSMFPYPSGALHMGHVRVYTISDVLARFWLLRGYQTIHPMGWDAFGLPAENAAIERGIDPAEWTVSNIQKMKEQLLAMNGRWDWDREIMTCDPSFYKHTQRLFLQLHSKGLAYQDEAMVNWDPVDRTVLANEQVDSQGNSWRSGAKVEKKLMKQWFLRITAFKEALLEDIDKVLAKDGRWPEHVLSMQKNWLGSSKGQKLHFKMQTSDGDDLPPVEIYTTRTDTLFGVQYIALSLEHPVVREMAQRLPDLEKFLANAGSYLADSKAGFLLPGVHAINPASALDSPPRHVKKPLPVFVAPYVLGFYGAGALMGVPGHDTRDLAFWKENRGASPILRVVEPTRKINQKVQGKLLYKPMDKAFTHKGRLTDACGPVSGLLSEEAIPELVKLLQASGQDAELQHNWRLRDWLISRQRYWGTPIPIVHCKSCGPVPVKESDLPVELPKVVRSELRNPGNPLADEKMSDWVNTRCPQCNGPAKRETDTMDTFMDSSWYFFRFADPHNEKELVDRKKADDFLPVDFYIGGVEHAILHLLYARFISKFLHSVGQWGGGGSENAGEPFKRLITQGMVHGKTWKDPSTGRYLKPDEVHEIVHGNGMAVTDKMPLQTYEKMSKSKHNGVDPLQTISVWGADATRAHILFQAPVSEVLKWDDEKIVGIQRWFKRIWKVTKAATELLPFVPPTRMEPGDHTKAEDIFLETQQTIKKVTNSLESTLSLNTVISDLTKFTNSLHDEDPADYMANYHLVGEPDFRNSKGRTLGLDYFQRYYQAVQSLLIMVAPIAPAFAEECYEQLVKSPVYSIFNKHGQRGTFPHTIFAESFPSYSDELIAHLSNRGMPIVVVVDKKVHLSTRIPRPDVAILASKSKDRGDGLKKYCIQELLKTAEGQSLIGNGGRFDITNPSVVRDVVISGFGLKGQRLVVMRPQSTRIGRDMYVKANVEGTGDLKNEQKDESK</sequence>
<keyword evidence="6 10" id="KW-0648">Protein biosynthesis</keyword>
<keyword evidence="4 10" id="KW-0547">Nucleotide-binding</keyword>
<dbReference type="NCBIfam" id="TIGR00396">
    <property type="entry name" value="leuS_bact"/>
    <property type="match status" value="1"/>
</dbReference>
<dbReference type="PANTHER" id="PTHR43740:SF2">
    <property type="entry name" value="LEUCINE--TRNA LIGASE, MITOCHONDRIAL"/>
    <property type="match status" value="1"/>
</dbReference>
<evidence type="ECO:0000256" key="8">
    <source>
        <dbReference type="ARBA" id="ARBA00030520"/>
    </source>
</evidence>
<dbReference type="Pfam" id="PF00133">
    <property type="entry name" value="tRNA-synt_1"/>
    <property type="match status" value="2"/>
</dbReference>
<organism evidence="14 15">
    <name type="scientific">Phyllosticta citricarpa</name>
    <dbReference type="NCBI Taxonomy" id="55181"/>
    <lineage>
        <taxon>Eukaryota</taxon>
        <taxon>Fungi</taxon>
        <taxon>Dikarya</taxon>
        <taxon>Ascomycota</taxon>
        <taxon>Pezizomycotina</taxon>
        <taxon>Dothideomycetes</taxon>
        <taxon>Dothideomycetes incertae sedis</taxon>
        <taxon>Botryosphaeriales</taxon>
        <taxon>Phyllostictaceae</taxon>
        <taxon>Phyllosticta</taxon>
    </lineage>
</organism>
<evidence type="ECO:0000256" key="1">
    <source>
        <dbReference type="ARBA" id="ARBA00005594"/>
    </source>
</evidence>
<dbReference type="InterPro" id="IPR002302">
    <property type="entry name" value="Leu-tRNA-ligase"/>
</dbReference>
<evidence type="ECO:0000256" key="4">
    <source>
        <dbReference type="ARBA" id="ARBA00022741"/>
    </source>
</evidence>
<dbReference type="Proteomes" id="UP001365128">
    <property type="component" value="Unassembled WGS sequence"/>
</dbReference>
<dbReference type="InterPro" id="IPR001412">
    <property type="entry name" value="aa-tRNA-synth_I_CS"/>
</dbReference>
<dbReference type="SUPFAM" id="SSF47323">
    <property type="entry name" value="Anticodon-binding domain of a subclass of class I aminoacyl-tRNA synthetases"/>
    <property type="match status" value="1"/>
</dbReference>
<comment type="caution">
    <text evidence="14">The sequence shown here is derived from an EMBL/GenBank/DDBJ whole genome shotgun (WGS) entry which is preliminary data.</text>
</comment>
<dbReference type="InterPro" id="IPR025709">
    <property type="entry name" value="Leu_tRNA-synth_edit"/>
</dbReference>
<evidence type="ECO:0000259" key="12">
    <source>
        <dbReference type="Pfam" id="PF08264"/>
    </source>
</evidence>
<dbReference type="Pfam" id="PF13603">
    <property type="entry name" value="tRNA-synt_1_2"/>
    <property type="match status" value="1"/>
</dbReference>
<dbReference type="InterPro" id="IPR009080">
    <property type="entry name" value="tRNAsynth_Ia_anticodon-bd"/>
</dbReference>
<evidence type="ECO:0000256" key="10">
    <source>
        <dbReference type="RuleBase" id="RU363035"/>
    </source>
</evidence>
<dbReference type="SUPFAM" id="SSF50677">
    <property type="entry name" value="ValRS/IleRS/LeuRS editing domain"/>
    <property type="match status" value="1"/>
</dbReference>
<keyword evidence="7 10" id="KW-0030">Aminoacyl-tRNA synthetase</keyword>
<feature type="domain" description="Methionyl/Valyl/Leucyl/Isoleucyl-tRNA synthetase anticodon-binding" evidence="12">
    <location>
        <begin position="765"/>
        <end position="892"/>
    </location>
</feature>
<dbReference type="SUPFAM" id="SSF52374">
    <property type="entry name" value="Nucleotidylyl transferase"/>
    <property type="match status" value="1"/>
</dbReference>
<comment type="catalytic activity">
    <reaction evidence="9">
        <text>tRNA(Leu) + L-leucine + ATP = L-leucyl-tRNA(Leu) + AMP + diphosphate</text>
        <dbReference type="Rhea" id="RHEA:11688"/>
        <dbReference type="Rhea" id="RHEA-COMP:9613"/>
        <dbReference type="Rhea" id="RHEA-COMP:9622"/>
        <dbReference type="ChEBI" id="CHEBI:30616"/>
        <dbReference type="ChEBI" id="CHEBI:33019"/>
        <dbReference type="ChEBI" id="CHEBI:57427"/>
        <dbReference type="ChEBI" id="CHEBI:78442"/>
        <dbReference type="ChEBI" id="CHEBI:78494"/>
        <dbReference type="ChEBI" id="CHEBI:456215"/>
        <dbReference type="EC" id="6.1.1.4"/>
    </reaction>
</comment>
<gene>
    <name evidence="14" type="ORF">IWX46DRAFT_652213</name>
</gene>
<comment type="similarity">
    <text evidence="1 10">Belongs to the class-I aminoacyl-tRNA synthetase family.</text>
</comment>
<keyword evidence="3 10" id="KW-0436">Ligase</keyword>
<dbReference type="Gene3D" id="1.10.730.10">
    <property type="entry name" value="Isoleucyl-tRNA Synthetase, Domain 1"/>
    <property type="match status" value="1"/>
</dbReference>
<evidence type="ECO:0000313" key="15">
    <source>
        <dbReference type="Proteomes" id="UP001365128"/>
    </source>
</evidence>
<evidence type="ECO:0000259" key="11">
    <source>
        <dbReference type="Pfam" id="PF00133"/>
    </source>
</evidence>
<dbReference type="InterPro" id="IPR009008">
    <property type="entry name" value="Val/Leu/Ile-tRNA-synth_edit"/>
</dbReference>
<evidence type="ECO:0000256" key="7">
    <source>
        <dbReference type="ARBA" id="ARBA00023146"/>
    </source>
</evidence>
<protein>
    <recommendedName>
        <fullName evidence="2">leucine--tRNA ligase</fullName>
        <ecNumber evidence="2">6.1.1.4</ecNumber>
    </recommendedName>
    <alternativeName>
        <fullName evidence="8">Leucyl-tRNA synthetase</fullName>
    </alternativeName>
</protein>
<name>A0ABR1LK37_9PEZI</name>
<reference evidence="14 15" key="1">
    <citation type="submission" date="2024-04" db="EMBL/GenBank/DDBJ databases">
        <title>Phyllosticta paracitricarpa is synonymous to the EU quarantine fungus P. citricarpa based on phylogenomic analyses.</title>
        <authorList>
            <consortium name="Lawrence Berkeley National Laboratory"/>
            <person name="Van Ingen-Buijs V.A."/>
            <person name="Van Westerhoven A.C."/>
            <person name="Haridas S."/>
            <person name="Skiadas P."/>
            <person name="Martin F."/>
            <person name="Groenewald J.Z."/>
            <person name="Crous P.W."/>
            <person name="Seidl M.F."/>
        </authorList>
    </citation>
    <scope>NUCLEOTIDE SEQUENCE [LARGE SCALE GENOMIC DNA]</scope>
    <source>
        <strain evidence="14 15">CBS 122670</strain>
    </source>
</reference>
<feature type="domain" description="Leucyl-tRNA synthetase editing" evidence="13">
    <location>
        <begin position="259"/>
        <end position="457"/>
    </location>
</feature>
<evidence type="ECO:0000256" key="5">
    <source>
        <dbReference type="ARBA" id="ARBA00022840"/>
    </source>
</evidence>
<feature type="domain" description="Aminoacyl-tRNA synthetase class Ia" evidence="11">
    <location>
        <begin position="65"/>
        <end position="244"/>
    </location>
</feature>
<evidence type="ECO:0000256" key="3">
    <source>
        <dbReference type="ARBA" id="ARBA00022598"/>
    </source>
</evidence>
<dbReference type="EMBL" id="JBBPDW010000039">
    <property type="protein sequence ID" value="KAK7535581.1"/>
    <property type="molecule type" value="Genomic_DNA"/>
</dbReference>
<dbReference type="Pfam" id="PF08264">
    <property type="entry name" value="Anticodon_1"/>
    <property type="match status" value="1"/>
</dbReference>
<dbReference type="PROSITE" id="PS00178">
    <property type="entry name" value="AA_TRNA_LIGASE_I"/>
    <property type="match status" value="1"/>
</dbReference>
<evidence type="ECO:0000259" key="13">
    <source>
        <dbReference type="Pfam" id="PF13603"/>
    </source>
</evidence>
<evidence type="ECO:0000256" key="2">
    <source>
        <dbReference type="ARBA" id="ARBA00013164"/>
    </source>
</evidence>